<reference evidence="8 9" key="1">
    <citation type="submission" date="2020-08" db="EMBL/GenBank/DDBJ databases">
        <title>Genomic Encyclopedia of Type Strains, Phase IV (KMG-IV): sequencing the most valuable type-strain genomes for metagenomic binning, comparative biology and taxonomic classification.</title>
        <authorList>
            <person name="Goeker M."/>
        </authorList>
    </citation>
    <scope>NUCLEOTIDE SEQUENCE [LARGE SCALE GENOMIC DNA]</scope>
    <source>
        <strain evidence="8 9">DSM 103737</strain>
    </source>
</reference>
<feature type="transmembrane region" description="Helical" evidence="7">
    <location>
        <begin position="42"/>
        <end position="63"/>
    </location>
</feature>
<dbReference type="Proteomes" id="UP000577362">
    <property type="component" value="Unassembled WGS sequence"/>
</dbReference>
<feature type="transmembrane region" description="Helical" evidence="7">
    <location>
        <begin position="103"/>
        <end position="122"/>
    </location>
</feature>
<organism evidence="8 9">
    <name type="scientific">Chelatococcus caeni</name>
    <dbReference type="NCBI Taxonomy" id="1348468"/>
    <lineage>
        <taxon>Bacteria</taxon>
        <taxon>Pseudomonadati</taxon>
        <taxon>Pseudomonadota</taxon>
        <taxon>Alphaproteobacteria</taxon>
        <taxon>Hyphomicrobiales</taxon>
        <taxon>Chelatococcaceae</taxon>
        <taxon>Chelatococcus</taxon>
    </lineage>
</organism>
<comment type="caution">
    <text evidence="8">The sequence shown here is derived from an EMBL/GenBank/DDBJ whole genome shotgun (WGS) entry which is preliminary data.</text>
</comment>
<evidence type="ECO:0000256" key="7">
    <source>
        <dbReference type="SAM" id="Phobius"/>
    </source>
</evidence>
<evidence type="ECO:0000313" key="8">
    <source>
        <dbReference type="EMBL" id="MBB4017758.1"/>
    </source>
</evidence>
<dbReference type="PANTHER" id="PTHR33452">
    <property type="entry name" value="OXIDOREDUCTASE CATD-RELATED"/>
    <property type="match status" value="1"/>
</dbReference>
<evidence type="ECO:0000256" key="5">
    <source>
        <dbReference type="ARBA" id="ARBA00022989"/>
    </source>
</evidence>
<evidence type="ECO:0000313" key="9">
    <source>
        <dbReference type="Proteomes" id="UP000577362"/>
    </source>
</evidence>
<keyword evidence="5 7" id="KW-1133">Transmembrane helix</keyword>
<keyword evidence="6 7" id="KW-0472">Membrane</keyword>
<name>A0A840C278_9HYPH</name>
<gene>
    <name evidence="8" type="ORF">GGR16_002792</name>
</gene>
<accession>A0A840C278</accession>
<protein>
    <submittedName>
        <fullName evidence="8">Putative oxidoreductase</fullName>
    </submittedName>
</protein>
<sequence length="127" mass="13059">MGSLNALGLLLARVLLAVLFIPAGFNKITGYAGTAGYMESAGVPGILLPLVILIELGGGLLLLIGWQTRLVALALAGFTALSALLFHQFWVDPAQMINFWKNVAITGGLLAIASAGAGRISVDGRAA</sequence>
<feature type="transmembrane region" description="Helical" evidence="7">
    <location>
        <begin position="70"/>
        <end position="91"/>
    </location>
</feature>
<evidence type="ECO:0000256" key="2">
    <source>
        <dbReference type="ARBA" id="ARBA00006679"/>
    </source>
</evidence>
<comment type="subcellular location">
    <subcellularLocation>
        <location evidence="1">Cell membrane</location>
        <topology evidence="1">Multi-pass membrane protein</topology>
    </subcellularLocation>
</comment>
<evidence type="ECO:0000256" key="6">
    <source>
        <dbReference type="ARBA" id="ARBA00023136"/>
    </source>
</evidence>
<evidence type="ECO:0000256" key="3">
    <source>
        <dbReference type="ARBA" id="ARBA00022475"/>
    </source>
</evidence>
<dbReference type="PANTHER" id="PTHR33452:SF1">
    <property type="entry name" value="INNER MEMBRANE PROTEIN YPHA-RELATED"/>
    <property type="match status" value="1"/>
</dbReference>
<dbReference type="InterPro" id="IPR032808">
    <property type="entry name" value="DoxX"/>
</dbReference>
<keyword evidence="3" id="KW-1003">Cell membrane</keyword>
<dbReference type="GO" id="GO:0005886">
    <property type="term" value="C:plasma membrane"/>
    <property type="evidence" value="ECO:0007669"/>
    <property type="project" value="UniProtKB-SubCell"/>
</dbReference>
<comment type="similarity">
    <text evidence="2">Belongs to the DoxX family.</text>
</comment>
<dbReference type="InterPro" id="IPR051907">
    <property type="entry name" value="DoxX-like_oxidoreductase"/>
</dbReference>
<proteinExistence type="inferred from homology"/>
<dbReference type="AlphaFoldDB" id="A0A840C278"/>
<keyword evidence="4 7" id="KW-0812">Transmembrane</keyword>
<evidence type="ECO:0000256" key="4">
    <source>
        <dbReference type="ARBA" id="ARBA00022692"/>
    </source>
</evidence>
<dbReference type="EMBL" id="JACIEN010000003">
    <property type="protein sequence ID" value="MBB4017758.1"/>
    <property type="molecule type" value="Genomic_DNA"/>
</dbReference>
<keyword evidence="9" id="KW-1185">Reference proteome</keyword>
<dbReference type="Pfam" id="PF07681">
    <property type="entry name" value="DoxX"/>
    <property type="match status" value="1"/>
</dbReference>
<dbReference type="RefSeq" id="WP_183316975.1">
    <property type="nucleotide sequence ID" value="NZ_JACIEN010000003.1"/>
</dbReference>
<evidence type="ECO:0000256" key="1">
    <source>
        <dbReference type="ARBA" id="ARBA00004651"/>
    </source>
</evidence>